<protein>
    <submittedName>
        <fullName evidence="1">Uncharacterized protein</fullName>
    </submittedName>
</protein>
<evidence type="ECO:0000313" key="2">
    <source>
        <dbReference type="Proteomes" id="UP000295391"/>
    </source>
</evidence>
<name>A0A4R6VN30_9HYPH</name>
<comment type="caution">
    <text evidence="1">The sequence shown here is derived from an EMBL/GenBank/DDBJ whole genome shotgun (WGS) entry which is preliminary data.</text>
</comment>
<gene>
    <name evidence="1" type="ORF">ATL17_1603</name>
</gene>
<keyword evidence="2" id="KW-1185">Reference proteome</keyword>
<dbReference type="RefSeq" id="WP_133572271.1">
    <property type="nucleotide sequence ID" value="NZ_SNYR01000002.1"/>
</dbReference>
<proteinExistence type="predicted"/>
<dbReference type="EMBL" id="SNYR01000002">
    <property type="protein sequence ID" value="TDQ63596.1"/>
    <property type="molecule type" value="Genomic_DNA"/>
</dbReference>
<dbReference type="Proteomes" id="UP000295391">
    <property type="component" value="Unassembled WGS sequence"/>
</dbReference>
<accession>A0A4R6VN30</accession>
<sequence length="123" mass="14070">MTYISAADSKPDIIKYVKRTWPADNLKSVRPKLRRRLNTIVSKFQRNESECLHFSDRRVRSILKGEPSAKFDGYEVAAIRELLEGATDEEKEIFGQIEKLSAEIERQGQIIESLKKQMAGQGS</sequence>
<evidence type="ECO:0000313" key="1">
    <source>
        <dbReference type="EMBL" id="TDQ63596.1"/>
    </source>
</evidence>
<organism evidence="1 2">
    <name type="scientific">Maritalea mobilis</name>
    <dbReference type="NCBI Taxonomy" id="483324"/>
    <lineage>
        <taxon>Bacteria</taxon>
        <taxon>Pseudomonadati</taxon>
        <taxon>Pseudomonadota</taxon>
        <taxon>Alphaproteobacteria</taxon>
        <taxon>Hyphomicrobiales</taxon>
        <taxon>Devosiaceae</taxon>
        <taxon>Maritalea</taxon>
    </lineage>
</organism>
<reference evidence="1 2" key="1">
    <citation type="submission" date="2019-03" db="EMBL/GenBank/DDBJ databases">
        <title>Genomic Encyclopedia of Type Strains, Phase III (KMG-III): the genomes of soil and plant-associated and newly described type strains.</title>
        <authorList>
            <person name="Whitman W."/>
        </authorList>
    </citation>
    <scope>NUCLEOTIDE SEQUENCE [LARGE SCALE GENOMIC DNA]</scope>
    <source>
        <strain evidence="1 2">CGMCC 1.7002</strain>
    </source>
</reference>
<dbReference type="AlphaFoldDB" id="A0A4R6VN30"/>